<dbReference type="InterPro" id="IPR036856">
    <property type="entry name" value="Ald_Oxase/Xan_DH_a/b_sf"/>
</dbReference>
<dbReference type="InterPro" id="IPR016169">
    <property type="entry name" value="FAD-bd_PCMH_sub2"/>
</dbReference>
<evidence type="ECO:0000256" key="16">
    <source>
        <dbReference type="PIRSR" id="PIRSR000127-2"/>
    </source>
</evidence>
<keyword evidence="5 17" id="KW-0500">Molybdenum</keyword>
<dbReference type="InterPro" id="IPR006058">
    <property type="entry name" value="2Fe2S_fd_BS"/>
</dbReference>
<dbReference type="GO" id="GO:0016491">
    <property type="term" value="F:oxidoreductase activity"/>
    <property type="evidence" value="ECO:0007669"/>
    <property type="project" value="UniProtKB-KW"/>
</dbReference>
<evidence type="ECO:0000256" key="13">
    <source>
        <dbReference type="ARBA" id="ARBA00023140"/>
    </source>
</evidence>
<dbReference type="AlphaFoldDB" id="A0A1X9ZM28"/>
<dbReference type="InterPro" id="IPR002888">
    <property type="entry name" value="2Fe-2S-bd"/>
</dbReference>
<dbReference type="Pfam" id="PF02738">
    <property type="entry name" value="MoCoBD_1"/>
    <property type="match status" value="1"/>
</dbReference>
<feature type="binding site" evidence="17">
    <location>
        <position position="43"/>
    </location>
    <ligand>
        <name>[2Fe-2S] cluster</name>
        <dbReference type="ChEBI" id="CHEBI:190135"/>
        <label>1</label>
    </ligand>
</feature>
<dbReference type="GO" id="GO:0051537">
    <property type="term" value="F:2 iron, 2 sulfur cluster binding"/>
    <property type="evidence" value="ECO:0007669"/>
    <property type="project" value="UniProtKB-KW"/>
</dbReference>
<dbReference type="FunFam" id="3.30.465.10:FF:000013">
    <property type="entry name" value="Aldehyde oxidase"/>
    <property type="match status" value="1"/>
</dbReference>
<accession>A0A1X9ZM28</accession>
<dbReference type="SUPFAM" id="SSF47741">
    <property type="entry name" value="CO dehydrogenase ISP C-domain like"/>
    <property type="match status" value="1"/>
</dbReference>
<feature type="binding site" evidence="17">
    <location>
        <position position="738"/>
    </location>
    <ligand>
        <name>Mo-molybdopterin</name>
        <dbReference type="ChEBI" id="CHEBI:71302"/>
    </ligand>
    <ligandPart>
        <name>Mo</name>
        <dbReference type="ChEBI" id="CHEBI:28685"/>
    </ligandPart>
</feature>
<feature type="binding site" evidence="17">
    <location>
        <position position="51"/>
    </location>
    <ligand>
        <name>[2Fe-2S] cluster</name>
        <dbReference type="ChEBI" id="CHEBI:190135"/>
        <label>1</label>
    </ligand>
</feature>
<feature type="binding site" evidence="17">
    <location>
        <position position="69"/>
    </location>
    <ligand>
        <name>[2Fe-2S] cluster</name>
        <dbReference type="ChEBI" id="CHEBI:190135"/>
        <label>1</label>
    </ligand>
</feature>
<dbReference type="InterPro" id="IPR005107">
    <property type="entry name" value="CO_DH_flav_C"/>
</dbReference>
<dbReference type="SUPFAM" id="SSF56003">
    <property type="entry name" value="Molybdenum cofactor-binding domain"/>
    <property type="match status" value="1"/>
</dbReference>
<dbReference type="CDD" id="cd00207">
    <property type="entry name" value="fer2"/>
    <property type="match status" value="1"/>
</dbReference>
<dbReference type="InterPro" id="IPR001041">
    <property type="entry name" value="2Fe-2S_ferredoxin-type"/>
</dbReference>
<evidence type="ECO:0000256" key="4">
    <source>
        <dbReference type="ARBA" id="ARBA00011738"/>
    </source>
</evidence>
<evidence type="ECO:0000256" key="7">
    <source>
        <dbReference type="ARBA" id="ARBA00022714"/>
    </source>
</evidence>
<evidence type="ECO:0000259" key="18">
    <source>
        <dbReference type="PROSITE" id="PS51085"/>
    </source>
</evidence>
<feature type="binding site" evidence="17">
    <location>
        <position position="109"/>
    </location>
    <ligand>
        <name>[2Fe-2S] cluster</name>
        <dbReference type="ChEBI" id="CHEBI:190135"/>
        <label>2</label>
    </ligand>
</feature>
<dbReference type="GO" id="GO:0005777">
    <property type="term" value="C:peroxisome"/>
    <property type="evidence" value="ECO:0007669"/>
    <property type="project" value="UniProtKB-SubCell"/>
</dbReference>
<dbReference type="SUPFAM" id="SSF55447">
    <property type="entry name" value="CO dehydrogenase flavoprotein C-terminal domain-like"/>
    <property type="match status" value="1"/>
</dbReference>
<reference evidence="20" key="1">
    <citation type="submission" date="2017-02" db="EMBL/GenBank/DDBJ databases">
        <title>Identification of putative aldehyde oxidase genes from antennae of the rice leaffolder, Cnaphalocrocis medinalis.</title>
        <authorList>
            <person name="Liu S."/>
        </authorList>
    </citation>
    <scope>NUCLEOTIDE SEQUENCE</scope>
    <source>
        <strain evidence="20">HF</strain>
    </source>
</reference>
<keyword evidence="7 17" id="KW-0001">2Fe-2S</keyword>
<feature type="binding site" evidence="16">
    <location>
        <position position="401"/>
    </location>
    <ligand>
        <name>FAD</name>
        <dbReference type="ChEBI" id="CHEBI:57692"/>
    </ligand>
</feature>
<dbReference type="InterPro" id="IPR016208">
    <property type="entry name" value="Ald_Oxase/xanthine_DH-like"/>
</dbReference>
<organism evidence="20">
    <name type="scientific">Cnaphalocrocis medinalis</name>
    <name type="common">Rice leaffolder moth</name>
    <dbReference type="NCBI Taxonomy" id="437488"/>
    <lineage>
        <taxon>Eukaryota</taxon>
        <taxon>Metazoa</taxon>
        <taxon>Ecdysozoa</taxon>
        <taxon>Arthropoda</taxon>
        <taxon>Hexapoda</taxon>
        <taxon>Insecta</taxon>
        <taxon>Pterygota</taxon>
        <taxon>Neoptera</taxon>
        <taxon>Endopterygota</taxon>
        <taxon>Lepidoptera</taxon>
        <taxon>Glossata</taxon>
        <taxon>Ditrysia</taxon>
        <taxon>Pyraloidea</taxon>
        <taxon>Crambidae</taxon>
        <taxon>Pyraustinae</taxon>
        <taxon>Cnaphalocrocis</taxon>
    </lineage>
</organism>
<dbReference type="Gene3D" id="1.10.150.120">
    <property type="entry name" value="[2Fe-2S]-binding domain"/>
    <property type="match status" value="1"/>
</dbReference>
<dbReference type="Gene3D" id="3.30.390.50">
    <property type="entry name" value="CO dehydrogenase flavoprotein, C-terminal domain"/>
    <property type="match status" value="1"/>
</dbReference>
<evidence type="ECO:0000256" key="1">
    <source>
        <dbReference type="ARBA" id="ARBA00001974"/>
    </source>
</evidence>
<evidence type="ECO:0000256" key="17">
    <source>
        <dbReference type="PIRSR" id="PIRSR000127-3"/>
    </source>
</evidence>
<comment type="subcellular location">
    <subcellularLocation>
        <location evidence="2">Peroxisome</location>
    </subcellularLocation>
</comment>
<evidence type="ECO:0000256" key="14">
    <source>
        <dbReference type="ARBA" id="ARBA00034078"/>
    </source>
</evidence>
<dbReference type="PROSITE" id="PS51387">
    <property type="entry name" value="FAD_PCMH"/>
    <property type="match status" value="1"/>
</dbReference>
<dbReference type="PANTHER" id="PTHR11908">
    <property type="entry name" value="XANTHINE DEHYDROGENASE"/>
    <property type="match status" value="1"/>
</dbReference>
<dbReference type="Pfam" id="PF00111">
    <property type="entry name" value="Fer2"/>
    <property type="match status" value="1"/>
</dbReference>
<comment type="cofactor">
    <cofactor evidence="14">
        <name>[2Fe-2S] cluster</name>
        <dbReference type="ChEBI" id="CHEBI:190135"/>
    </cofactor>
</comment>
<proteinExistence type="evidence at transcript level"/>
<dbReference type="InterPro" id="IPR012675">
    <property type="entry name" value="Beta-grasp_dom_sf"/>
</dbReference>
<evidence type="ECO:0000256" key="6">
    <source>
        <dbReference type="ARBA" id="ARBA00022630"/>
    </source>
</evidence>
<dbReference type="InterPro" id="IPR008274">
    <property type="entry name" value="AldOxase/xan_DH_MoCoBD1"/>
</dbReference>
<dbReference type="PIRSF" id="PIRSF000127">
    <property type="entry name" value="Xanthine_DH"/>
    <property type="match status" value="1"/>
</dbReference>
<feature type="binding site" evidence="17">
    <location>
        <position position="769"/>
    </location>
    <ligand>
        <name>Mo-molybdopterin</name>
        <dbReference type="ChEBI" id="CHEBI:71302"/>
    </ligand>
    <ligandPart>
        <name>Mo</name>
        <dbReference type="ChEBI" id="CHEBI:28685"/>
    </ligandPart>
</feature>
<dbReference type="Gene3D" id="3.90.1170.50">
    <property type="entry name" value="Aldehyde oxidase/xanthine dehydrogenase, a/b hammerhead"/>
    <property type="match status" value="1"/>
</dbReference>
<dbReference type="GO" id="GO:0005506">
    <property type="term" value="F:iron ion binding"/>
    <property type="evidence" value="ECO:0007669"/>
    <property type="project" value="InterPro"/>
</dbReference>
<feature type="active site" description="Proton acceptor" evidence="15">
    <location>
        <position position="1207"/>
    </location>
</feature>
<evidence type="ECO:0000256" key="2">
    <source>
        <dbReference type="ARBA" id="ARBA00004275"/>
    </source>
</evidence>
<dbReference type="EMBL" id="KY595780">
    <property type="protein sequence ID" value="ARS46834.1"/>
    <property type="molecule type" value="mRNA"/>
</dbReference>
<comment type="cofactor">
    <cofactor evidence="17">
        <name>Mo-molybdopterin</name>
        <dbReference type="ChEBI" id="CHEBI:71302"/>
    </cofactor>
    <text evidence="17">Binds 1 Mo-molybdopterin (Mo-MPT) cofactor per subunit.</text>
</comment>
<keyword evidence="13" id="KW-0576">Peroxisome</keyword>
<dbReference type="FunFam" id="3.90.1170.50:FF:000003">
    <property type="entry name" value="Aldehyde oxidase"/>
    <property type="match status" value="1"/>
</dbReference>
<feature type="binding site" evidence="17">
    <location>
        <position position="48"/>
    </location>
    <ligand>
        <name>[2Fe-2S] cluster</name>
        <dbReference type="ChEBI" id="CHEBI:190135"/>
        <label>1</label>
    </ligand>
</feature>
<dbReference type="InterPro" id="IPR037165">
    <property type="entry name" value="AldOxase/xan_DH_Mopterin-bd_sf"/>
</dbReference>
<feature type="binding site" evidence="17">
    <location>
        <position position="146"/>
    </location>
    <ligand>
        <name>[2Fe-2S] cluster</name>
        <dbReference type="ChEBI" id="CHEBI:190135"/>
        <label>2</label>
    </ligand>
</feature>
<dbReference type="Pfam" id="PF20256">
    <property type="entry name" value="MoCoBD_2"/>
    <property type="match status" value="1"/>
</dbReference>
<dbReference type="Gene3D" id="3.30.365.10">
    <property type="entry name" value="Aldehyde oxidase/xanthine dehydrogenase, molybdopterin binding domain"/>
    <property type="match status" value="4"/>
</dbReference>
<dbReference type="Pfam" id="PF01799">
    <property type="entry name" value="Fer2_2"/>
    <property type="match status" value="1"/>
</dbReference>
<keyword evidence="9 16" id="KW-0274">FAD</keyword>
<dbReference type="SUPFAM" id="SSF56176">
    <property type="entry name" value="FAD-binding/transporter-associated domain-like"/>
    <property type="match status" value="1"/>
</dbReference>
<evidence type="ECO:0000256" key="10">
    <source>
        <dbReference type="ARBA" id="ARBA00023002"/>
    </source>
</evidence>
<dbReference type="PROSITE" id="PS00197">
    <property type="entry name" value="2FE2S_FER_1"/>
    <property type="match status" value="1"/>
</dbReference>
<dbReference type="Pfam" id="PF01315">
    <property type="entry name" value="Ald_Xan_dh_C"/>
    <property type="match status" value="1"/>
</dbReference>
<evidence type="ECO:0000256" key="9">
    <source>
        <dbReference type="ARBA" id="ARBA00022827"/>
    </source>
</evidence>
<dbReference type="Gene3D" id="3.30.465.10">
    <property type="match status" value="1"/>
</dbReference>
<evidence type="ECO:0000313" key="20">
    <source>
        <dbReference type="EMBL" id="ARS46834.1"/>
    </source>
</evidence>
<dbReference type="SUPFAM" id="SSF54292">
    <property type="entry name" value="2Fe-2S ferredoxin-like"/>
    <property type="match status" value="1"/>
</dbReference>
<comment type="cofactor">
    <cofactor evidence="1 16">
        <name>FAD</name>
        <dbReference type="ChEBI" id="CHEBI:57692"/>
    </cofactor>
</comment>
<dbReference type="InterPro" id="IPR016166">
    <property type="entry name" value="FAD-bd_PCMH"/>
</dbReference>
<evidence type="ECO:0000256" key="11">
    <source>
        <dbReference type="ARBA" id="ARBA00023004"/>
    </source>
</evidence>
<dbReference type="FunFam" id="3.30.365.10:FF:000001">
    <property type="entry name" value="Xanthine dehydrogenase oxidase"/>
    <property type="match status" value="1"/>
</dbReference>
<dbReference type="InterPro" id="IPR036884">
    <property type="entry name" value="2Fe-2S-bd_dom_sf"/>
</dbReference>
<feature type="domain" description="2Fe-2S ferredoxin-type" evidence="18">
    <location>
        <begin position="2"/>
        <end position="87"/>
    </location>
</feature>
<dbReference type="SMART" id="SM01008">
    <property type="entry name" value="Ald_Xan_dh_C"/>
    <property type="match status" value="1"/>
</dbReference>
<dbReference type="InterPro" id="IPR000674">
    <property type="entry name" value="Ald_Oxase/Xan_DH_a/b"/>
</dbReference>
<dbReference type="InterPro" id="IPR036010">
    <property type="entry name" value="2Fe-2S_ferredoxin-like_sf"/>
</dbReference>
<evidence type="ECO:0000259" key="19">
    <source>
        <dbReference type="PROSITE" id="PS51387"/>
    </source>
</evidence>
<dbReference type="SMART" id="SM01092">
    <property type="entry name" value="CO_deh_flav_C"/>
    <property type="match status" value="1"/>
</dbReference>
<evidence type="ECO:0000256" key="8">
    <source>
        <dbReference type="ARBA" id="ARBA00022723"/>
    </source>
</evidence>
<dbReference type="InterPro" id="IPR046867">
    <property type="entry name" value="AldOxase/xan_DH_MoCoBD2"/>
</dbReference>
<evidence type="ECO:0000256" key="12">
    <source>
        <dbReference type="ARBA" id="ARBA00023014"/>
    </source>
</evidence>
<keyword evidence="12 17" id="KW-0411">Iron-sulfur</keyword>
<dbReference type="InterPro" id="IPR036318">
    <property type="entry name" value="FAD-bd_PCMH-like_sf"/>
</dbReference>
<name>A0A1X9ZM28_CNAME</name>
<evidence type="ECO:0000256" key="15">
    <source>
        <dbReference type="PIRSR" id="PIRSR000127-1"/>
    </source>
</evidence>
<comment type="cofactor">
    <cofactor evidence="17">
        <name>[2Fe-2S] cluster</name>
        <dbReference type="ChEBI" id="CHEBI:190135"/>
    </cofactor>
    <text evidence="17">Binds 2 [2Fe-2S] clusters.</text>
</comment>
<dbReference type="Gene3D" id="3.10.20.30">
    <property type="match status" value="1"/>
</dbReference>
<dbReference type="Pfam" id="PF00941">
    <property type="entry name" value="FAD_binding_5"/>
    <property type="match status" value="1"/>
</dbReference>
<dbReference type="Pfam" id="PF03450">
    <property type="entry name" value="CO_deh_flav_C"/>
    <property type="match status" value="1"/>
</dbReference>
<keyword evidence="10" id="KW-0560">Oxidoreductase</keyword>
<feature type="binding site" evidence="17">
    <location>
        <position position="881"/>
    </location>
    <ligand>
        <name>Mo-molybdopterin</name>
        <dbReference type="ChEBI" id="CHEBI:71302"/>
    </ligand>
    <ligandPart>
        <name>Mo</name>
        <dbReference type="ChEBI" id="CHEBI:28685"/>
    </ligandPart>
</feature>
<dbReference type="PANTHER" id="PTHR11908:SF132">
    <property type="entry name" value="ALDEHYDE OXIDASE 1-RELATED"/>
    <property type="match status" value="1"/>
</dbReference>
<protein>
    <submittedName>
        <fullName evidence="20">Aldehyde oxidase 3</fullName>
    </submittedName>
</protein>
<feature type="binding site" evidence="17">
    <location>
        <position position="112"/>
    </location>
    <ligand>
        <name>[2Fe-2S] cluster</name>
        <dbReference type="ChEBI" id="CHEBI:190135"/>
        <label>2</label>
    </ligand>
</feature>
<feature type="binding site" evidence="16">
    <location>
        <begin position="326"/>
        <end position="330"/>
    </location>
    <ligand>
        <name>FAD</name>
        <dbReference type="ChEBI" id="CHEBI:57692"/>
    </ligand>
</feature>
<dbReference type="SUPFAM" id="SSF54665">
    <property type="entry name" value="CO dehydrogenase molybdoprotein N-domain-like"/>
    <property type="match status" value="1"/>
</dbReference>
<evidence type="ECO:0000256" key="5">
    <source>
        <dbReference type="ARBA" id="ARBA00022505"/>
    </source>
</evidence>
<comment type="similarity">
    <text evidence="3">Belongs to the xanthine dehydrogenase family.</text>
</comment>
<evidence type="ECO:0000256" key="3">
    <source>
        <dbReference type="ARBA" id="ARBA00006849"/>
    </source>
</evidence>
<dbReference type="GO" id="GO:0071949">
    <property type="term" value="F:FAD binding"/>
    <property type="evidence" value="ECO:0007669"/>
    <property type="project" value="InterPro"/>
</dbReference>
<keyword evidence="8 17" id="KW-0479">Metal-binding</keyword>
<feature type="domain" description="FAD-binding PCMH-type" evidence="19">
    <location>
        <begin position="211"/>
        <end position="392"/>
    </location>
</feature>
<keyword evidence="11 17" id="KW-0408">Iron</keyword>
<feature type="binding site" evidence="17">
    <location>
        <position position="144"/>
    </location>
    <ligand>
        <name>[2Fe-2S] cluster</name>
        <dbReference type="ChEBI" id="CHEBI:190135"/>
        <label>2</label>
    </ligand>
</feature>
<dbReference type="InterPro" id="IPR002346">
    <property type="entry name" value="Mopterin_DH_FAD-bd"/>
</dbReference>
<feature type="binding site" evidence="17">
    <location>
        <position position="1035"/>
    </location>
    <ligand>
        <name>Mo-molybdopterin</name>
        <dbReference type="ChEBI" id="CHEBI:71302"/>
    </ligand>
    <ligandPart>
        <name>Mo</name>
        <dbReference type="ChEBI" id="CHEBI:28685"/>
    </ligandPart>
</feature>
<comment type="subunit">
    <text evidence="4">Homodimer.</text>
</comment>
<keyword evidence="6" id="KW-0285">Flavoprotein</keyword>
<sequence>MGKIKFTVNGEEVTVRENEVCAETSVVMFLRTRLELRGTKFMCREGACGACIVSAVTSHGGQPKAINACLAFVINCHGWQFTTIEKVGNKRDGYHPIQKTLAEHHGTQCGHCSPGWVMAMYSLAQSKKDLTQLEIENSFGSNICRCTGYRPIMDAFKTFAVDAPNSRIADIEDLYVCKKSNKPCTKTCGEDDDWCFLSDLSLKEEQPIEMEFKEGKKWYIVTEIKQIFDILLAIGDDEEYMLVCGGTARGAFPIDDIPNIMIGISGVSELVGHEMDQNLVVGANTTLTEFMEICETVFVEDGFKYLKKIRDHIEMVAHIPVRNVGSIAGNLMTKHKHNKFASDVFLLLETIGAYLTILDSSGNKERVSMQDFLKTDMKKKIIYNILLPPLNDSEYKLESYKVMPRAQSVHAVINIGLLIKLSTNFTVDEVRLVIGGLSPSFIRATETEKYLVGKKLFTNETLQGALKTLKKEAVAVDDPPAQSPAYREHLALTTVYKCLLSMSPESELGARQKSGSARLYKIRPVSTGKQEFDTNPSLYPLNQPIQKVEGLIQCAGEAPYTEDVPSLAREVFGALVLTTVGRGNIESIDPTEALNMPGVIAFYSAKDIPGKNTFTRLGVIVFIREEELFCSKEVKYYNQPCGIIVAETIEKAERAAKRVKITYSGVKPPMIDIKEARKDKTRSKLFLPLPAIGRGLAKVHKKFESNYTVRAQLHFCMETVACVAEPTEHGLAVHSSTQWMDGVQYTVSQALDIDMNRVDVYSRRLGGAFGLKLTRNTLAAVACSLAAFKLNRPCRVVMSFSSVARALGKRFPASCDVKVQVSEKGAIQYMDYDIYEDNGWIVSELVSLLGIDAHSNSYNRLWWNYKCYDSTTDTASNTYCRSPGAVEAIAMTETLMDQIATLLSLDPFDVRINNMDLLLHSKMKEMAEDLRKKAQYDKRKAEVEKFNRENRWRKRGLSCAFMKHNPLSPAGYQVSVSICHRDGSVIINHTGIEIGQGINTKIIQVCAHLFNIPIDKVKVKPQNTTSGDNGVMTAASLTSQSVATGVAKCCNEILLRLAPIRLLLLNPSWQQLIRKAFALRIDLKARHFVNDIIAPIFTVYGVAISEVEVDILTGECQVRRVDLYEDVGQSVSPQIDVGQVEGAFIMGLSYWIFENVVYDKVTGEVKSDRPWDYLVAQCKDIPQDFRISFKKNSYSAPVAFGAKVTGEPAVALGIVIPLAIRRAIASARSDAGLPLWYDLDGPHTTEKSCLAASTPIEHLVYK</sequence>
<dbReference type="PROSITE" id="PS51085">
    <property type="entry name" value="2FE2S_FER_2"/>
    <property type="match status" value="1"/>
</dbReference>
<dbReference type="InterPro" id="IPR036683">
    <property type="entry name" value="CO_DH_flav_C_dom_sf"/>
</dbReference>